<feature type="compositionally biased region" description="Acidic residues" evidence="1">
    <location>
        <begin position="184"/>
        <end position="212"/>
    </location>
</feature>
<keyword evidence="3" id="KW-1185">Reference proteome</keyword>
<feature type="region of interest" description="Disordered" evidence="1">
    <location>
        <begin position="45"/>
        <end position="87"/>
    </location>
</feature>
<accession>A0A9W8A1X9</accession>
<feature type="compositionally biased region" description="Acidic residues" evidence="1">
    <location>
        <begin position="62"/>
        <end position="78"/>
    </location>
</feature>
<evidence type="ECO:0000313" key="2">
    <source>
        <dbReference type="EMBL" id="KAJ1915670.1"/>
    </source>
</evidence>
<dbReference type="OrthoDB" id="5542985at2759"/>
<proteinExistence type="predicted"/>
<feature type="region of interest" description="Disordered" evidence="1">
    <location>
        <begin position="166"/>
        <end position="250"/>
    </location>
</feature>
<sequence>MAKIINRSIQILKTPIIFTIQSRPGLKNSLWTRLQTNRFAVLKYTTNNQPLSPPPPSSSSSLEEEEPNNNQSEDENDPSLDSNRAKYDKETAIRSLKMKYMKSDTLNEAIQKVRLTMRMFDKKDHNKFVNELEKMWKSKPVSTIPRDNMRGLKRLSLFKIINHDSSEQFRDTEDSTDGSRGLDNDDDDDDDDDEGMGMDMNGDNDYDDDEDIENRFEEDSDGEKQEGGGSGSKSRSFEMSGYKDSDALTEEEENELIEAFMDYFKLYKVNETPELLKRRNQMRKMYPDLFGDITDEELKY</sequence>
<name>A0A9W8A1X9_9FUNG</name>
<organism evidence="2 3">
    <name type="scientific">Mycoemilia scoparia</name>
    <dbReference type="NCBI Taxonomy" id="417184"/>
    <lineage>
        <taxon>Eukaryota</taxon>
        <taxon>Fungi</taxon>
        <taxon>Fungi incertae sedis</taxon>
        <taxon>Zoopagomycota</taxon>
        <taxon>Kickxellomycotina</taxon>
        <taxon>Kickxellomycetes</taxon>
        <taxon>Kickxellales</taxon>
        <taxon>Kickxellaceae</taxon>
        <taxon>Mycoemilia</taxon>
    </lineage>
</organism>
<evidence type="ECO:0000313" key="3">
    <source>
        <dbReference type="Proteomes" id="UP001150538"/>
    </source>
</evidence>
<dbReference type="EMBL" id="JANBPU010000136">
    <property type="protein sequence ID" value="KAJ1915670.1"/>
    <property type="molecule type" value="Genomic_DNA"/>
</dbReference>
<gene>
    <name evidence="2" type="ORF">H4219_004200</name>
</gene>
<comment type="caution">
    <text evidence="2">The sequence shown here is derived from an EMBL/GenBank/DDBJ whole genome shotgun (WGS) entry which is preliminary data.</text>
</comment>
<dbReference type="AlphaFoldDB" id="A0A9W8A1X9"/>
<dbReference type="Proteomes" id="UP001150538">
    <property type="component" value="Unassembled WGS sequence"/>
</dbReference>
<evidence type="ECO:0000256" key="1">
    <source>
        <dbReference type="SAM" id="MobiDB-lite"/>
    </source>
</evidence>
<reference evidence="2" key="1">
    <citation type="submission" date="2022-07" db="EMBL/GenBank/DDBJ databases">
        <title>Phylogenomic reconstructions and comparative analyses of Kickxellomycotina fungi.</title>
        <authorList>
            <person name="Reynolds N.K."/>
            <person name="Stajich J.E."/>
            <person name="Barry K."/>
            <person name="Grigoriev I.V."/>
            <person name="Crous P."/>
            <person name="Smith M.E."/>
        </authorList>
    </citation>
    <scope>NUCLEOTIDE SEQUENCE</scope>
    <source>
        <strain evidence="2">NBRC 100468</strain>
    </source>
</reference>
<protein>
    <submittedName>
        <fullName evidence="2">Uncharacterized protein</fullName>
    </submittedName>
</protein>
<feature type="compositionally biased region" description="Basic and acidic residues" evidence="1">
    <location>
        <begin position="213"/>
        <end position="226"/>
    </location>
</feature>